<dbReference type="SMART" id="SM00345">
    <property type="entry name" value="HTH_GNTR"/>
    <property type="match status" value="1"/>
</dbReference>
<dbReference type="InterPro" id="IPR008920">
    <property type="entry name" value="TF_FadR/GntR_C"/>
</dbReference>
<dbReference type="Gene3D" id="1.10.10.10">
    <property type="entry name" value="Winged helix-like DNA-binding domain superfamily/Winged helix DNA-binding domain"/>
    <property type="match status" value="1"/>
</dbReference>
<proteinExistence type="predicted"/>
<dbReference type="GO" id="GO:0003700">
    <property type="term" value="F:DNA-binding transcription factor activity"/>
    <property type="evidence" value="ECO:0007669"/>
    <property type="project" value="InterPro"/>
</dbReference>
<dbReference type="PANTHER" id="PTHR43537">
    <property type="entry name" value="TRANSCRIPTIONAL REGULATOR, GNTR FAMILY"/>
    <property type="match status" value="1"/>
</dbReference>
<dbReference type="AlphaFoldDB" id="A0A9D2RNP3"/>
<reference evidence="5" key="2">
    <citation type="submission" date="2021-04" db="EMBL/GenBank/DDBJ databases">
        <authorList>
            <person name="Gilroy R."/>
        </authorList>
    </citation>
    <scope>NUCLEOTIDE SEQUENCE</scope>
    <source>
        <strain evidence="5">ChiHjej13B12-24818</strain>
    </source>
</reference>
<dbReference type="InterPro" id="IPR036390">
    <property type="entry name" value="WH_DNA-bd_sf"/>
</dbReference>
<evidence type="ECO:0000256" key="3">
    <source>
        <dbReference type="ARBA" id="ARBA00023163"/>
    </source>
</evidence>
<dbReference type="InterPro" id="IPR011711">
    <property type="entry name" value="GntR_C"/>
</dbReference>
<dbReference type="PROSITE" id="PS50949">
    <property type="entry name" value="HTH_GNTR"/>
    <property type="match status" value="1"/>
</dbReference>
<feature type="domain" description="HTH gntR-type" evidence="4">
    <location>
        <begin position="15"/>
        <end position="82"/>
    </location>
</feature>
<evidence type="ECO:0000313" key="6">
    <source>
        <dbReference type="Proteomes" id="UP000823823"/>
    </source>
</evidence>
<sequence>MSASEIPLAPVQQFRSLRSAVTDALRTAIILGDLVEGELYSAPALAAPLGVSATPVREAMMDLAREGLVTTAKNKGFLITEMTAVDLEEQTQVRQLLECPAMHAIAGHVPEEDYAPLRESADVIVAAAEQGDLHTYLSEDRTFHARLVTYTGNRRLVETTTQLRGQTRLRALRALADSGRLVESAQEHHQLLDLLADSDGDGAYELIRRHIGHASRLWSTGSYEAPSTDRPLLSVVTPAADTSP</sequence>
<name>A0A9D2RNP3_9MICO</name>
<dbReference type="SUPFAM" id="SSF48008">
    <property type="entry name" value="GntR ligand-binding domain-like"/>
    <property type="match status" value="1"/>
</dbReference>
<dbReference type="EMBL" id="DWZH01000008">
    <property type="protein sequence ID" value="HJB09127.1"/>
    <property type="molecule type" value="Genomic_DNA"/>
</dbReference>
<dbReference type="Gene3D" id="1.20.120.530">
    <property type="entry name" value="GntR ligand-binding domain-like"/>
    <property type="match status" value="1"/>
</dbReference>
<dbReference type="Pfam" id="PF07729">
    <property type="entry name" value="FCD"/>
    <property type="match status" value="1"/>
</dbReference>
<accession>A0A9D2RNP3</accession>
<reference evidence="5" key="1">
    <citation type="journal article" date="2021" name="PeerJ">
        <title>Extensive microbial diversity within the chicken gut microbiome revealed by metagenomics and culture.</title>
        <authorList>
            <person name="Gilroy R."/>
            <person name="Ravi A."/>
            <person name="Getino M."/>
            <person name="Pursley I."/>
            <person name="Horton D.L."/>
            <person name="Alikhan N.F."/>
            <person name="Baker D."/>
            <person name="Gharbi K."/>
            <person name="Hall N."/>
            <person name="Watson M."/>
            <person name="Adriaenssens E.M."/>
            <person name="Foster-Nyarko E."/>
            <person name="Jarju S."/>
            <person name="Secka A."/>
            <person name="Antonio M."/>
            <person name="Oren A."/>
            <person name="Chaudhuri R.R."/>
            <person name="La Ragione R."/>
            <person name="Hildebrand F."/>
            <person name="Pallen M.J."/>
        </authorList>
    </citation>
    <scope>NUCLEOTIDE SEQUENCE</scope>
    <source>
        <strain evidence="5">ChiHjej13B12-24818</strain>
    </source>
</reference>
<keyword evidence="1" id="KW-0805">Transcription regulation</keyword>
<dbReference type="GO" id="GO:0003677">
    <property type="term" value="F:DNA binding"/>
    <property type="evidence" value="ECO:0007669"/>
    <property type="project" value="UniProtKB-KW"/>
</dbReference>
<dbReference type="Pfam" id="PF00392">
    <property type="entry name" value="GntR"/>
    <property type="match status" value="1"/>
</dbReference>
<comment type="caution">
    <text evidence="5">The sequence shown here is derived from an EMBL/GenBank/DDBJ whole genome shotgun (WGS) entry which is preliminary data.</text>
</comment>
<evidence type="ECO:0000256" key="2">
    <source>
        <dbReference type="ARBA" id="ARBA00023125"/>
    </source>
</evidence>
<dbReference type="SUPFAM" id="SSF46785">
    <property type="entry name" value="Winged helix' DNA-binding domain"/>
    <property type="match status" value="1"/>
</dbReference>
<organism evidence="5 6">
    <name type="scientific">Candidatus Brachybacterium merdavium</name>
    <dbReference type="NCBI Taxonomy" id="2838513"/>
    <lineage>
        <taxon>Bacteria</taxon>
        <taxon>Bacillati</taxon>
        <taxon>Actinomycetota</taxon>
        <taxon>Actinomycetes</taxon>
        <taxon>Micrococcales</taxon>
        <taxon>Dermabacteraceae</taxon>
        <taxon>Brachybacterium</taxon>
    </lineage>
</organism>
<dbReference type="Proteomes" id="UP000823823">
    <property type="component" value="Unassembled WGS sequence"/>
</dbReference>
<gene>
    <name evidence="5" type="ORF">H9786_01140</name>
</gene>
<dbReference type="PANTHER" id="PTHR43537:SF45">
    <property type="entry name" value="GNTR FAMILY REGULATORY PROTEIN"/>
    <property type="match status" value="1"/>
</dbReference>
<evidence type="ECO:0000313" key="5">
    <source>
        <dbReference type="EMBL" id="HJB09127.1"/>
    </source>
</evidence>
<keyword evidence="2" id="KW-0238">DNA-binding</keyword>
<protein>
    <submittedName>
        <fullName evidence="5">GntR family transcriptional regulator</fullName>
    </submittedName>
</protein>
<evidence type="ECO:0000256" key="1">
    <source>
        <dbReference type="ARBA" id="ARBA00023015"/>
    </source>
</evidence>
<evidence type="ECO:0000259" key="4">
    <source>
        <dbReference type="PROSITE" id="PS50949"/>
    </source>
</evidence>
<dbReference type="InterPro" id="IPR036388">
    <property type="entry name" value="WH-like_DNA-bd_sf"/>
</dbReference>
<keyword evidence="3" id="KW-0804">Transcription</keyword>
<dbReference type="SMART" id="SM00895">
    <property type="entry name" value="FCD"/>
    <property type="match status" value="1"/>
</dbReference>
<dbReference type="InterPro" id="IPR000524">
    <property type="entry name" value="Tscrpt_reg_HTH_GntR"/>
</dbReference>